<proteinExistence type="predicted"/>
<keyword evidence="3" id="KW-1185">Reference proteome</keyword>
<organism evidence="2 3">
    <name type="scientific">Kordiimonas lacus</name>
    <dbReference type="NCBI Taxonomy" id="637679"/>
    <lineage>
        <taxon>Bacteria</taxon>
        <taxon>Pseudomonadati</taxon>
        <taxon>Pseudomonadota</taxon>
        <taxon>Alphaproteobacteria</taxon>
        <taxon>Kordiimonadales</taxon>
        <taxon>Kordiimonadaceae</taxon>
        <taxon>Kordiimonas</taxon>
    </lineage>
</organism>
<protein>
    <submittedName>
        <fullName evidence="2">Glyoxalase-like domain-containing protein</fullName>
    </submittedName>
</protein>
<evidence type="ECO:0000259" key="1">
    <source>
        <dbReference type="PROSITE" id="PS51819"/>
    </source>
</evidence>
<evidence type="ECO:0000313" key="3">
    <source>
        <dbReference type="Proteomes" id="UP000183685"/>
    </source>
</evidence>
<gene>
    <name evidence="2" type="ORF">SAMN04488071_3634</name>
</gene>
<dbReference type="InterPro" id="IPR029068">
    <property type="entry name" value="Glyas_Bleomycin-R_OHBP_Dase"/>
</dbReference>
<dbReference type="Pfam" id="PF00903">
    <property type="entry name" value="Glyoxalase"/>
    <property type="match status" value="1"/>
</dbReference>
<dbReference type="EMBL" id="FNAK01000009">
    <property type="protein sequence ID" value="SDE71312.1"/>
    <property type="molecule type" value="Genomic_DNA"/>
</dbReference>
<reference evidence="2 3" key="1">
    <citation type="submission" date="2016-10" db="EMBL/GenBank/DDBJ databases">
        <authorList>
            <person name="de Groot N.N."/>
        </authorList>
    </citation>
    <scope>NUCLEOTIDE SEQUENCE [LARGE SCALE GENOMIC DNA]</scope>
    <source>
        <strain evidence="2 3">CGMCC 1.9109</strain>
    </source>
</reference>
<evidence type="ECO:0000313" key="2">
    <source>
        <dbReference type="EMBL" id="SDE71312.1"/>
    </source>
</evidence>
<sequence>MILYCSSTSGPQVGHVLSGFGVNLLVRRTRAGVDFLTDVMGFELIRVDQDFALLKHGNQLFQLHADPTYAEHPLPSLIGENGIRGGGVELRLFDVDPDEAEAKAEAEGYTILRESLDRPHGLRECYIMDPDGYCWVPSKRI</sequence>
<dbReference type="Proteomes" id="UP000183685">
    <property type="component" value="Unassembled WGS sequence"/>
</dbReference>
<accession>A0A1G7F609</accession>
<dbReference type="SUPFAM" id="SSF54593">
    <property type="entry name" value="Glyoxalase/Bleomycin resistance protein/Dihydroxybiphenyl dioxygenase"/>
    <property type="match status" value="1"/>
</dbReference>
<name>A0A1G7F609_9PROT</name>
<dbReference type="InterPro" id="IPR037523">
    <property type="entry name" value="VOC_core"/>
</dbReference>
<dbReference type="OrthoDB" id="7346917at2"/>
<dbReference type="InterPro" id="IPR004360">
    <property type="entry name" value="Glyas_Fos-R_dOase_dom"/>
</dbReference>
<dbReference type="AlphaFoldDB" id="A0A1G7F609"/>
<dbReference type="RefSeq" id="WP_068303616.1">
    <property type="nucleotide sequence ID" value="NZ_FNAK01000009.1"/>
</dbReference>
<dbReference type="Gene3D" id="3.10.180.10">
    <property type="entry name" value="2,3-Dihydroxybiphenyl 1,2-Dioxygenase, domain 1"/>
    <property type="match status" value="1"/>
</dbReference>
<dbReference type="STRING" id="637679.GCA_001550055_01605"/>
<dbReference type="PROSITE" id="PS51819">
    <property type="entry name" value="VOC"/>
    <property type="match status" value="1"/>
</dbReference>
<feature type="domain" description="VOC" evidence="1">
    <location>
        <begin position="12"/>
        <end position="140"/>
    </location>
</feature>